<sequence length="383" mass="43811">MNYIDWYKHNFEAAILGRYVTLEHIQPVLESYKNVFKTVVAGYSEKEQKIPLIKIGHGKKVVLAWSQMHGNESTTTKAIFDFFAFLSKQSSFQPQVDAFKQQYTFYVLPMLNPDGAAAYTRENANMFDLNRDALELSQRESMLLRSVFDSVKPDLCLNLHDQRTIYGLSTKKPATISFLSPAANKKRSITIARIESMQLIAKMNAMLQQHIPGQVGRYDDTFNVNCVGDTFQKKEVPTILFEAGHFPDDYQREKTREYIFYALLALFDIIPALDTQYDVSDYLKIPQNQKNFKDIILRNVNVATNIGVTDVAIQYSEQLIKGAIQFVPVIDFIGDLSDIYGHVEQDLKGKSILLNSHKNLQIGQELLKINDDTDTINDYFTIK</sequence>
<gene>
    <name evidence="9" type="ORF">ACFQO1_06250</name>
</gene>
<dbReference type="GO" id="GO:0004180">
    <property type="term" value="F:carboxypeptidase activity"/>
    <property type="evidence" value="ECO:0007669"/>
    <property type="project" value="UniProtKB-KW"/>
</dbReference>
<dbReference type="Pfam" id="PF00246">
    <property type="entry name" value="Peptidase_M14"/>
    <property type="match status" value="1"/>
</dbReference>
<dbReference type="PANTHER" id="PTHR11705">
    <property type="entry name" value="PROTEASE FAMILY M14 CARBOXYPEPTIDASE A,B"/>
    <property type="match status" value="1"/>
</dbReference>
<accession>A0ABW2MU28</accession>
<evidence type="ECO:0000256" key="2">
    <source>
        <dbReference type="ARBA" id="ARBA00005988"/>
    </source>
</evidence>
<organism evidence="9 10">
    <name type="scientific">Jejudonia soesokkakensis</name>
    <dbReference type="NCBI Taxonomy" id="1323432"/>
    <lineage>
        <taxon>Bacteria</taxon>
        <taxon>Pseudomonadati</taxon>
        <taxon>Bacteroidota</taxon>
        <taxon>Flavobacteriia</taxon>
        <taxon>Flavobacteriales</taxon>
        <taxon>Flavobacteriaceae</taxon>
        <taxon>Jejudonia</taxon>
    </lineage>
</organism>
<evidence type="ECO:0000256" key="7">
    <source>
        <dbReference type="PROSITE-ProRule" id="PRU01379"/>
    </source>
</evidence>
<dbReference type="RefSeq" id="WP_380217126.1">
    <property type="nucleotide sequence ID" value="NZ_JBHTBN010000002.1"/>
</dbReference>
<dbReference type="PANTHER" id="PTHR11705:SF143">
    <property type="entry name" value="SLL0236 PROTEIN"/>
    <property type="match status" value="1"/>
</dbReference>
<keyword evidence="4" id="KW-0378">Hydrolase</keyword>
<feature type="domain" description="Peptidase M14" evidence="8">
    <location>
        <begin position="7"/>
        <end position="270"/>
    </location>
</feature>
<protein>
    <submittedName>
        <fullName evidence="9">M14 family zinc carboxypeptidase</fullName>
    </submittedName>
</protein>
<keyword evidence="10" id="KW-1185">Reference proteome</keyword>
<dbReference type="InterPro" id="IPR000834">
    <property type="entry name" value="Peptidase_M14"/>
</dbReference>
<dbReference type="SUPFAM" id="SSF53187">
    <property type="entry name" value="Zn-dependent exopeptidases"/>
    <property type="match status" value="1"/>
</dbReference>
<evidence type="ECO:0000256" key="5">
    <source>
        <dbReference type="ARBA" id="ARBA00022833"/>
    </source>
</evidence>
<evidence type="ECO:0000313" key="10">
    <source>
        <dbReference type="Proteomes" id="UP001596415"/>
    </source>
</evidence>
<evidence type="ECO:0000256" key="4">
    <source>
        <dbReference type="ARBA" id="ARBA00022801"/>
    </source>
</evidence>
<comment type="similarity">
    <text evidence="2 7">Belongs to the peptidase M14 family.</text>
</comment>
<reference evidence="10" key="1">
    <citation type="journal article" date="2019" name="Int. J. Syst. Evol. Microbiol.">
        <title>The Global Catalogue of Microorganisms (GCM) 10K type strain sequencing project: providing services to taxonomists for standard genome sequencing and annotation.</title>
        <authorList>
            <consortium name="The Broad Institute Genomics Platform"/>
            <consortium name="The Broad Institute Genome Sequencing Center for Infectious Disease"/>
            <person name="Wu L."/>
            <person name="Ma J."/>
        </authorList>
    </citation>
    <scope>NUCLEOTIDE SEQUENCE [LARGE SCALE GENOMIC DNA]</scope>
    <source>
        <strain evidence="10">CGMCC 1.16306</strain>
    </source>
</reference>
<dbReference type="EMBL" id="JBHTBN010000002">
    <property type="protein sequence ID" value="MFC7357280.1"/>
    <property type="molecule type" value="Genomic_DNA"/>
</dbReference>
<keyword evidence="5" id="KW-0862">Zinc</keyword>
<keyword evidence="9" id="KW-0121">Carboxypeptidase</keyword>
<dbReference type="Proteomes" id="UP001596415">
    <property type="component" value="Unassembled WGS sequence"/>
</dbReference>
<evidence type="ECO:0000256" key="6">
    <source>
        <dbReference type="ARBA" id="ARBA00023049"/>
    </source>
</evidence>
<evidence type="ECO:0000256" key="3">
    <source>
        <dbReference type="ARBA" id="ARBA00022670"/>
    </source>
</evidence>
<comment type="cofactor">
    <cofactor evidence="1">
        <name>Zn(2+)</name>
        <dbReference type="ChEBI" id="CHEBI:29105"/>
    </cofactor>
</comment>
<evidence type="ECO:0000259" key="8">
    <source>
        <dbReference type="PROSITE" id="PS52035"/>
    </source>
</evidence>
<dbReference type="Gene3D" id="3.40.630.10">
    <property type="entry name" value="Zn peptidases"/>
    <property type="match status" value="1"/>
</dbReference>
<comment type="caution">
    <text evidence="9">The sequence shown here is derived from an EMBL/GenBank/DDBJ whole genome shotgun (WGS) entry which is preliminary data.</text>
</comment>
<keyword evidence="6" id="KW-0482">Metalloprotease</keyword>
<evidence type="ECO:0000313" key="9">
    <source>
        <dbReference type="EMBL" id="MFC7357280.1"/>
    </source>
</evidence>
<proteinExistence type="inferred from homology"/>
<dbReference type="PROSITE" id="PS52035">
    <property type="entry name" value="PEPTIDASE_M14"/>
    <property type="match status" value="1"/>
</dbReference>
<keyword evidence="3" id="KW-0645">Protease</keyword>
<evidence type="ECO:0000256" key="1">
    <source>
        <dbReference type="ARBA" id="ARBA00001947"/>
    </source>
</evidence>
<comment type="caution">
    <text evidence="7">Lacks conserved residue(s) required for the propagation of feature annotation.</text>
</comment>
<name>A0ABW2MU28_9FLAO</name>